<feature type="coiled-coil region" evidence="1">
    <location>
        <begin position="230"/>
        <end position="257"/>
    </location>
</feature>
<keyword evidence="1" id="KW-0175">Coiled coil</keyword>
<protein>
    <submittedName>
        <fullName evidence="3">Uncharacterized protein</fullName>
    </submittedName>
</protein>
<accession>A0A9Q5I0Q3</accession>
<dbReference type="EMBL" id="LNZH02000157">
    <property type="protein sequence ID" value="OCB89384.1"/>
    <property type="molecule type" value="Genomic_DNA"/>
</dbReference>
<dbReference type="OrthoDB" id="5876637at2759"/>
<proteinExistence type="predicted"/>
<feature type="compositionally biased region" description="Basic and acidic residues" evidence="2">
    <location>
        <begin position="122"/>
        <end position="142"/>
    </location>
</feature>
<name>A0A9Q5I0Q3_SANBA</name>
<gene>
    <name evidence="3" type="ORF">A7U60_g3475</name>
</gene>
<feature type="region of interest" description="Disordered" evidence="2">
    <location>
        <begin position="51"/>
        <end position="225"/>
    </location>
</feature>
<feature type="compositionally biased region" description="Basic and acidic residues" evidence="2">
    <location>
        <begin position="79"/>
        <end position="102"/>
    </location>
</feature>
<keyword evidence="4" id="KW-1185">Reference proteome</keyword>
<evidence type="ECO:0000313" key="3">
    <source>
        <dbReference type="EMBL" id="OCB89384.1"/>
    </source>
</evidence>
<dbReference type="Proteomes" id="UP000757232">
    <property type="component" value="Unassembled WGS sequence"/>
</dbReference>
<evidence type="ECO:0000256" key="1">
    <source>
        <dbReference type="SAM" id="Coils"/>
    </source>
</evidence>
<organism evidence="3 4">
    <name type="scientific">Sanghuangporus baumii</name>
    <name type="common">Phellinus baumii</name>
    <dbReference type="NCBI Taxonomy" id="108892"/>
    <lineage>
        <taxon>Eukaryota</taxon>
        <taxon>Fungi</taxon>
        <taxon>Dikarya</taxon>
        <taxon>Basidiomycota</taxon>
        <taxon>Agaricomycotina</taxon>
        <taxon>Agaricomycetes</taxon>
        <taxon>Hymenochaetales</taxon>
        <taxon>Hymenochaetaceae</taxon>
        <taxon>Sanghuangporus</taxon>
    </lineage>
</organism>
<evidence type="ECO:0000313" key="4">
    <source>
        <dbReference type="Proteomes" id="UP000757232"/>
    </source>
</evidence>
<reference evidence="3" key="1">
    <citation type="submission" date="2016-06" db="EMBL/GenBank/DDBJ databases">
        <title>Draft Genome sequence of the fungus Inonotus baumii.</title>
        <authorList>
            <person name="Zhu H."/>
            <person name="Lin W."/>
        </authorList>
    </citation>
    <scope>NUCLEOTIDE SEQUENCE</scope>
    <source>
        <strain evidence="3">821</strain>
    </source>
</reference>
<feature type="compositionally biased region" description="Basic and acidic residues" evidence="2">
    <location>
        <begin position="9"/>
        <end position="21"/>
    </location>
</feature>
<sequence length="263" mass="30049">MPHKRAKRSVREKARAERKLDLPPSESSFNPHDIPKSMARVLNAEMVQGAWKEKKRDMEDRDRIGGGKKRKIASASSKTEIKIKPGESLRHFKQRVEDDMRPLIRSAMKSTTSLSKQKLKQSQKDVEQLTNERGKSKGVPEHDDSDSEDASSHRRQGKRKDRSPSPGFLRVSSSAPKRLNDVVQAPPELRPAPRLRRLAEKSQHQKAQGRRGSAIEDEEGDGGVITLQQKRMMELEREKAINRYRALKEAKLKVQQKKMDILI</sequence>
<comment type="caution">
    <text evidence="3">The sequence shown here is derived from an EMBL/GenBank/DDBJ whole genome shotgun (WGS) entry which is preliminary data.</text>
</comment>
<dbReference type="AlphaFoldDB" id="A0A9Q5I0Q3"/>
<feature type="compositionally biased region" description="Basic and acidic residues" evidence="2">
    <location>
        <begin position="51"/>
        <end position="65"/>
    </location>
</feature>
<feature type="region of interest" description="Disordered" evidence="2">
    <location>
        <begin position="1"/>
        <end position="34"/>
    </location>
</feature>
<evidence type="ECO:0000256" key="2">
    <source>
        <dbReference type="SAM" id="MobiDB-lite"/>
    </source>
</evidence>